<feature type="chain" id="PRO_5009302630" evidence="3">
    <location>
        <begin position="23"/>
        <end position="246"/>
    </location>
</feature>
<dbReference type="PROSITE" id="PS00530">
    <property type="entry name" value="RNASE_T2_1"/>
    <property type="match status" value="1"/>
</dbReference>
<dbReference type="GO" id="GO:0033897">
    <property type="term" value="F:ribonuclease T2 activity"/>
    <property type="evidence" value="ECO:0007669"/>
    <property type="project" value="InterPro"/>
</dbReference>
<comment type="similarity">
    <text evidence="1 2">Belongs to the RNase T2 family.</text>
</comment>
<organism evidence="4 5">
    <name type="scientific">Neomesorhizobium albiziae</name>
    <dbReference type="NCBI Taxonomy" id="335020"/>
    <lineage>
        <taxon>Bacteria</taxon>
        <taxon>Pseudomonadati</taxon>
        <taxon>Pseudomonadota</taxon>
        <taxon>Alphaproteobacteria</taxon>
        <taxon>Hyphomicrobiales</taxon>
        <taxon>Phyllobacteriaceae</taxon>
        <taxon>Neomesorhizobium</taxon>
    </lineage>
</organism>
<dbReference type="EMBL" id="FOSL01000017">
    <property type="protein sequence ID" value="SFK91512.1"/>
    <property type="molecule type" value="Genomic_DNA"/>
</dbReference>
<dbReference type="OrthoDB" id="4720638at2"/>
<dbReference type="PROSITE" id="PS51257">
    <property type="entry name" value="PROKAR_LIPOPROTEIN"/>
    <property type="match status" value="1"/>
</dbReference>
<name>A0A1I4DDE5_9HYPH</name>
<dbReference type="PROSITE" id="PS00531">
    <property type="entry name" value="RNASE_T2_2"/>
    <property type="match status" value="1"/>
</dbReference>
<evidence type="ECO:0000313" key="4">
    <source>
        <dbReference type="EMBL" id="SFK91512.1"/>
    </source>
</evidence>
<dbReference type="GO" id="GO:0006401">
    <property type="term" value="P:RNA catabolic process"/>
    <property type="evidence" value="ECO:0007669"/>
    <property type="project" value="TreeGrafter"/>
</dbReference>
<dbReference type="InterPro" id="IPR036430">
    <property type="entry name" value="RNase_T2-like_sf"/>
</dbReference>
<gene>
    <name evidence="4" type="ORF">SAMN04488498_11738</name>
</gene>
<sequence>MNAVRSIFRAAVLAAGSLALLAACEPAPEQKSTANAPIDSPAPAAPVARTDALPTGSGFDFYVLSLSWSPSYCEAEGEDANQQQCAAGRLYAFVVHGLWPQFERGYPEDCATQNPNVPRDTLRTLYDIMPSAGLIRYQWKKHGTCTNMAQNDYFRVLRAARDRIVIPAEFRRLDNYKTVDPMEVEGAFLQSNPGLAPDGLAVTCDKRYLREVRICMSKDLSFRSCPEVDRRACRLSKAVMPPMRGG</sequence>
<keyword evidence="5" id="KW-1185">Reference proteome</keyword>
<dbReference type="InterPro" id="IPR033130">
    <property type="entry name" value="RNase_T2_His_AS_2"/>
</dbReference>
<dbReference type="Proteomes" id="UP000323300">
    <property type="component" value="Unassembled WGS sequence"/>
</dbReference>
<dbReference type="Pfam" id="PF00445">
    <property type="entry name" value="Ribonuclease_T2"/>
    <property type="match status" value="1"/>
</dbReference>
<feature type="signal peptide" evidence="3">
    <location>
        <begin position="1"/>
        <end position="22"/>
    </location>
</feature>
<keyword evidence="3" id="KW-0732">Signal</keyword>
<accession>A0A1I4DDE5</accession>
<evidence type="ECO:0000256" key="3">
    <source>
        <dbReference type="SAM" id="SignalP"/>
    </source>
</evidence>
<evidence type="ECO:0000256" key="1">
    <source>
        <dbReference type="ARBA" id="ARBA00007469"/>
    </source>
</evidence>
<dbReference type="PANTHER" id="PTHR11240">
    <property type="entry name" value="RIBONUCLEASE T2"/>
    <property type="match status" value="1"/>
</dbReference>
<proteinExistence type="inferred from homology"/>
<protein>
    <submittedName>
        <fullName evidence="4">Ribonuclease T2</fullName>
    </submittedName>
</protein>
<dbReference type="InterPro" id="IPR018188">
    <property type="entry name" value="RNase_T2_His_AS_1"/>
</dbReference>
<evidence type="ECO:0000256" key="2">
    <source>
        <dbReference type="RuleBase" id="RU004328"/>
    </source>
</evidence>
<dbReference type="InterPro" id="IPR001568">
    <property type="entry name" value="RNase_T2-like"/>
</dbReference>
<dbReference type="CDD" id="cd01062">
    <property type="entry name" value="RNase_T2_prok"/>
    <property type="match status" value="1"/>
</dbReference>
<dbReference type="PANTHER" id="PTHR11240:SF22">
    <property type="entry name" value="RIBONUCLEASE T2"/>
    <property type="match status" value="1"/>
</dbReference>
<dbReference type="RefSeq" id="WP_149762482.1">
    <property type="nucleotide sequence ID" value="NZ_BSPE01000033.1"/>
</dbReference>
<dbReference type="InterPro" id="IPR039378">
    <property type="entry name" value="RNase_T2_prok"/>
</dbReference>
<evidence type="ECO:0000313" key="5">
    <source>
        <dbReference type="Proteomes" id="UP000323300"/>
    </source>
</evidence>
<dbReference type="GO" id="GO:0003723">
    <property type="term" value="F:RNA binding"/>
    <property type="evidence" value="ECO:0007669"/>
    <property type="project" value="InterPro"/>
</dbReference>
<reference evidence="4 5" key="1">
    <citation type="submission" date="2016-10" db="EMBL/GenBank/DDBJ databases">
        <authorList>
            <person name="Varghese N."/>
            <person name="Submissions S."/>
        </authorList>
    </citation>
    <scope>NUCLEOTIDE SEQUENCE [LARGE SCALE GENOMIC DNA]</scope>
    <source>
        <strain evidence="4 5">DSM 21822</strain>
    </source>
</reference>
<dbReference type="Gene3D" id="3.90.730.10">
    <property type="entry name" value="Ribonuclease T2-like"/>
    <property type="match status" value="1"/>
</dbReference>
<dbReference type="SUPFAM" id="SSF55895">
    <property type="entry name" value="Ribonuclease Rh-like"/>
    <property type="match status" value="1"/>
</dbReference>
<dbReference type="AlphaFoldDB" id="A0A1I4DDE5"/>